<keyword evidence="3" id="KW-1185">Reference proteome</keyword>
<dbReference type="AlphaFoldDB" id="A0A835DTD1"/>
<name>A0A835DTD1_TETSI</name>
<feature type="region of interest" description="Disordered" evidence="1">
    <location>
        <begin position="53"/>
        <end position="92"/>
    </location>
</feature>
<evidence type="ECO:0000313" key="2">
    <source>
        <dbReference type="EMBL" id="KAF8412069.1"/>
    </source>
</evidence>
<reference evidence="2 3" key="1">
    <citation type="submission" date="2020-04" db="EMBL/GenBank/DDBJ databases">
        <title>Plant Genome Project.</title>
        <authorList>
            <person name="Zhang R.-G."/>
        </authorList>
    </citation>
    <scope>NUCLEOTIDE SEQUENCE [LARGE SCALE GENOMIC DNA]</scope>
    <source>
        <strain evidence="2">YNK0</strain>
        <tissue evidence="2">Leaf</tissue>
    </source>
</reference>
<comment type="caution">
    <text evidence="2">The sequence shown here is derived from an EMBL/GenBank/DDBJ whole genome shotgun (WGS) entry which is preliminary data.</text>
</comment>
<evidence type="ECO:0000313" key="3">
    <source>
        <dbReference type="Proteomes" id="UP000655225"/>
    </source>
</evidence>
<dbReference type="Proteomes" id="UP000655225">
    <property type="component" value="Unassembled WGS sequence"/>
</dbReference>
<sequence length="92" mass="9390">MHSQMPPYPLKQQGVHYMQHPQAAVAQQPGLNEFTHGIGSGATVSLVDVRGGTKQDFQTGSGDALGNQTAGHGSSGGGGVEPSYVKGSENGN</sequence>
<gene>
    <name evidence="2" type="ORF">HHK36_000022</name>
</gene>
<protein>
    <submittedName>
        <fullName evidence="2">Uncharacterized protein</fullName>
    </submittedName>
</protein>
<evidence type="ECO:0000256" key="1">
    <source>
        <dbReference type="SAM" id="MobiDB-lite"/>
    </source>
</evidence>
<organism evidence="2 3">
    <name type="scientific">Tetracentron sinense</name>
    <name type="common">Spur-leaf</name>
    <dbReference type="NCBI Taxonomy" id="13715"/>
    <lineage>
        <taxon>Eukaryota</taxon>
        <taxon>Viridiplantae</taxon>
        <taxon>Streptophyta</taxon>
        <taxon>Embryophyta</taxon>
        <taxon>Tracheophyta</taxon>
        <taxon>Spermatophyta</taxon>
        <taxon>Magnoliopsida</taxon>
        <taxon>Trochodendrales</taxon>
        <taxon>Trochodendraceae</taxon>
        <taxon>Tetracentron</taxon>
    </lineage>
</organism>
<feature type="compositionally biased region" description="Polar residues" evidence="1">
    <location>
        <begin position="55"/>
        <end position="70"/>
    </location>
</feature>
<accession>A0A835DTD1</accession>
<proteinExistence type="predicted"/>
<dbReference type="EMBL" id="JABCRI010000001">
    <property type="protein sequence ID" value="KAF8412069.1"/>
    <property type="molecule type" value="Genomic_DNA"/>
</dbReference>